<reference evidence="1 2" key="1">
    <citation type="journal article" date="2009" name="Science">
        <title>Genome sequence, comparative analysis, and population genetics of the domestic horse.</title>
        <authorList>
            <consortium name="Broad Institute Genome Sequencing Platform"/>
            <consortium name="Broad Institute Whole Genome Assembly Team"/>
            <person name="Wade C.M."/>
            <person name="Giulotto E."/>
            <person name="Sigurdsson S."/>
            <person name="Zoli M."/>
            <person name="Gnerre S."/>
            <person name="Imsland F."/>
            <person name="Lear T.L."/>
            <person name="Adelson D.L."/>
            <person name="Bailey E."/>
            <person name="Bellone R.R."/>
            <person name="Bloecker H."/>
            <person name="Distl O."/>
            <person name="Edgar R.C."/>
            <person name="Garber M."/>
            <person name="Leeb T."/>
            <person name="Mauceli E."/>
            <person name="MacLeod J.N."/>
            <person name="Penedo M.C.T."/>
            <person name="Raison J.M."/>
            <person name="Sharpe T."/>
            <person name="Vogel J."/>
            <person name="Andersson L."/>
            <person name="Antczak D.F."/>
            <person name="Biagi T."/>
            <person name="Binns M.M."/>
            <person name="Chowdhary B.P."/>
            <person name="Coleman S.J."/>
            <person name="Della Valle G."/>
            <person name="Fryc S."/>
            <person name="Guerin G."/>
            <person name="Hasegawa T."/>
            <person name="Hill E.W."/>
            <person name="Jurka J."/>
            <person name="Kiialainen A."/>
            <person name="Lindgren G."/>
            <person name="Liu J."/>
            <person name="Magnani E."/>
            <person name="Mickelson J.R."/>
            <person name="Murray J."/>
            <person name="Nergadze S.G."/>
            <person name="Onofrio R."/>
            <person name="Pedroni S."/>
            <person name="Piras M.F."/>
            <person name="Raudsepp T."/>
            <person name="Rocchi M."/>
            <person name="Roeed K.H."/>
            <person name="Ryder O.A."/>
            <person name="Searle S."/>
            <person name="Skow L."/>
            <person name="Swinburne J.E."/>
            <person name="Syvaenen A.C."/>
            <person name="Tozaki T."/>
            <person name="Valberg S.J."/>
            <person name="Vaudin M."/>
            <person name="White J.R."/>
            <person name="Zody M.C."/>
            <person name="Lander E.S."/>
            <person name="Lindblad-Toh K."/>
        </authorList>
    </citation>
    <scope>NUCLEOTIDE SEQUENCE [LARGE SCALE GENOMIC DNA]</scope>
    <source>
        <strain evidence="1 2">Thoroughbred</strain>
    </source>
</reference>
<dbReference type="PANTHER" id="PTHR19446">
    <property type="entry name" value="REVERSE TRANSCRIPTASES"/>
    <property type="match status" value="1"/>
</dbReference>
<dbReference type="GeneTree" id="ENSGT01090000263022"/>
<keyword evidence="2" id="KW-1185">Reference proteome</keyword>
<dbReference type="Proteomes" id="UP000002281">
    <property type="component" value="Chromosome 8"/>
</dbReference>
<dbReference type="AlphaFoldDB" id="A0A9L0SJ90"/>
<reference evidence="1" key="2">
    <citation type="submission" date="2025-08" db="UniProtKB">
        <authorList>
            <consortium name="Ensembl"/>
        </authorList>
    </citation>
    <scope>IDENTIFICATION</scope>
    <source>
        <strain evidence="1">Thoroughbred</strain>
    </source>
</reference>
<accession>A0A9L0SJ90</accession>
<reference evidence="1" key="3">
    <citation type="submission" date="2025-09" db="UniProtKB">
        <authorList>
            <consortium name="Ensembl"/>
        </authorList>
    </citation>
    <scope>IDENTIFICATION</scope>
    <source>
        <strain evidence="1">Thoroughbred</strain>
    </source>
</reference>
<proteinExistence type="predicted"/>
<dbReference type="Ensembl" id="ENSECAT00000093788.1">
    <property type="protein sequence ID" value="ENSECAP00000074927.1"/>
    <property type="gene ID" value="ENSECAG00000049495.1"/>
</dbReference>
<sequence length="102" mass="12252">RLHQKTIRNNQQLQQSCRVQNQPTKIIASLYINNKLGERQVKNIILFTIRTKRIKYLGINSTKDRKDIYIENYKTLLKEIKEDIKKWKDIPCSWIGRINIVK</sequence>
<evidence type="ECO:0000313" key="2">
    <source>
        <dbReference type="Proteomes" id="UP000002281"/>
    </source>
</evidence>
<protein>
    <submittedName>
        <fullName evidence="1">Uncharacterized protein</fullName>
    </submittedName>
</protein>
<evidence type="ECO:0000313" key="1">
    <source>
        <dbReference type="Ensembl" id="ENSECAP00000074927.1"/>
    </source>
</evidence>
<organism evidence="1 2">
    <name type="scientific">Equus caballus</name>
    <name type="common">Horse</name>
    <dbReference type="NCBI Taxonomy" id="9796"/>
    <lineage>
        <taxon>Eukaryota</taxon>
        <taxon>Metazoa</taxon>
        <taxon>Chordata</taxon>
        <taxon>Craniata</taxon>
        <taxon>Vertebrata</taxon>
        <taxon>Euteleostomi</taxon>
        <taxon>Mammalia</taxon>
        <taxon>Eutheria</taxon>
        <taxon>Laurasiatheria</taxon>
        <taxon>Perissodactyla</taxon>
        <taxon>Equidae</taxon>
        <taxon>Equus</taxon>
    </lineage>
</organism>
<name>A0A9L0SJ90_HORSE</name>